<evidence type="ECO:0000256" key="1">
    <source>
        <dbReference type="SAM" id="MobiDB-lite"/>
    </source>
</evidence>
<proteinExistence type="predicted"/>
<protein>
    <submittedName>
        <fullName evidence="2">Uncharacterized protein</fullName>
    </submittedName>
</protein>
<feature type="compositionally biased region" description="Basic and acidic residues" evidence="1">
    <location>
        <begin position="258"/>
        <end position="267"/>
    </location>
</feature>
<reference evidence="2 3" key="1">
    <citation type="submission" date="2019-06" db="EMBL/GenBank/DDBJ databases">
        <authorList>
            <person name="Palmer J.M."/>
        </authorList>
    </citation>
    <scope>NUCLEOTIDE SEQUENCE [LARGE SCALE GENOMIC DNA]</scope>
    <source>
        <strain evidence="2 3">TWF703</strain>
    </source>
</reference>
<name>A0A7C8NUY7_ORBOL</name>
<feature type="region of interest" description="Disordered" evidence="1">
    <location>
        <begin position="19"/>
        <end position="79"/>
    </location>
</feature>
<evidence type="ECO:0000313" key="3">
    <source>
        <dbReference type="Proteomes" id="UP000480548"/>
    </source>
</evidence>
<dbReference type="EMBL" id="WIQZ01000062">
    <property type="protein sequence ID" value="KAF3129465.1"/>
    <property type="molecule type" value="Genomic_DNA"/>
</dbReference>
<comment type="caution">
    <text evidence="2">The sequence shown here is derived from an EMBL/GenBank/DDBJ whole genome shotgun (WGS) entry which is preliminary data.</text>
</comment>
<feature type="compositionally biased region" description="Low complexity" evidence="1">
    <location>
        <begin position="19"/>
        <end position="30"/>
    </location>
</feature>
<accession>A0A7C8NUY7</accession>
<gene>
    <name evidence="2" type="ORF">TWF703_008930</name>
</gene>
<feature type="region of interest" description="Disordered" evidence="1">
    <location>
        <begin position="121"/>
        <end position="162"/>
    </location>
</feature>
<feature type="region of interest" description="Disordered" evidence="1">
    <location>
        <begin position="193"/>
        <end position="351"/>
    </location>
</feature>
<feature type="compositionally biased region" description="Basic and acidic residues" evidence="1">
    <location>
        <begin position="132"/>
        <end position="147"/>
    </location>
</feature>
<evidence type="ECO:0000313" key="2">
    <source>
        <dbReference type="EMBL" id="KAF3129465.1"/>
    </source>
</evidence>
<feature type="compositionally biased region" description="Gly residues" evidence="1">
    <location>
        <begin position="316"/>
        <end position="327"/>
    </location>
</feature>
<organism evidence="2 3">
    <name type="scientific">Orbilia oligospora</name>
    <name type="common">Nematode-trapping fungus</name>
    <name type="synonym">Arthrobotrys oligospora</name>
    <dbReference type="NCBI Taxonomy" id="2813651"/>
    <lineage>
        <taxon>Eukaryota</taxon>
        <taxon>Fungi</taxon>
        <taxon>Dikarya</taxon>
        <taxon>Ascomycota</taxon>
        <taxon>Pezizomycotina</taxon>
        <taxon>Orbiliomycetes</taxon>
        <taxon>Orbiliales</taxon>
        <taxon>Orbiliaceae</taxon>
        <taxon>Orbilia</taxon>
    </lineage>
</organism>
<feature type="compositionally biased region" description="Acidic residues" evidence="1">
    <location>
        <begin position="268"/>
        <end position="290"/>
    </location>
</feature>
<feature type="compositionally biased region" description="Gly residues" evidence="1">
    <location>
        <begin position="336"/>
        <end position="350"/>
    </location>
</feature>
<dbReference type="Proteomes" id="UP000480548">
    <property type="component" value="Unassembled WGS sequence"/>
</dbReference>
<dbReference type="AlphaFoldDB" id="A0A7C8NUY7"/>
<sequence>MTPLTFFRTLFPGVSQVSTISSNESASSSSGPTNPDGSRVKPLRIALKWRKISENPEETIIGPSGDSSKNGSGGNHDIEGEGFMVEHEEAFDEDEFTRRVLGDDGVSASCCVPLQSESLIREKKDDDDEVGGDDKRKEEKEEKEIKGKERKKHEDEDEEDEEGEIYYYYYGRDRHHDNSGEGMFPSMMFMLSGEDHGELGANSPVLLSKPKGGRSLLEDDDDDDDDDDEDDDDDVVSSSDDEDDDDVVDLIKESMPQEELHSLHMSDDDLEDVEDEDEDDDEIDSDDESELPSVLPLRIVREGGKADGNGTTPVGGPAGGSSTGAGAGSSTSTTGSGSGTGGGGGGGGVGDAVEEVNIITLDKIDEQLADPTIVMSND</sequence>
<feature type="compositionally biased region" description="Acidic residues" evidence="1">
    <location>
        <begin position="218"/>
        <end position="248"/>
    </location>
</feature>